<evidence type="ECO:0000259" key="6">
    <source>
        <dbReference type="PROSITE" id="PS50113"/>
    </source>
</evidence>
<dbReference type="InterPro" id="IPR000014">
    <property type="entry name" value="PAS"/>
</dbReference>
<dbReference type="Pfam" id="PF13426">
    <property type="entry name" value="PAS_9"/>
    <property type="match status" value="1"/>
</dbReference>
<dbReference type="SMART" id="SM00091">
    <property type="entry name" value="PAS"/>
    <property type="match status" value="6"/>
</dbReference>
<proteinExistence type="predicted"/>
<sequence>MDADSLTESLRETLALFDVTGPPLTTTEVATALDLGRRSTYERLERLVEQGRLETKKVGASARVWWRPQATGTDEQSAPDWPAAAESLIDDVLNRAEVGVFVLDEDFEVAWINDATERYLGLDREQVLGRDKRHLVESTIASVIADSSEFADTVLATYDDNTDTERFECRVTPDGDRRERWLEHRSKPIEHGAYAGGRVELYYDVTDRKRSERAHRTEREKFESLVDAVEDYAIFTLDRDGYVQTWNAGAERIKGYDAAEIVGEHFSVFYTDEERAADVPTQNLAEARATGSVEDEGWRVRADGSRFWAKATITPIYDGEDLTGYAKVTQDMTERREYEQRLREEKAFTESILDNQRDIVYAFDADGQFRRWNDRLREVTGYRDEEIEAMGPVDFIADEAAEETRETVEQVLTDGESFTVELPLETAAGNAIPYEFSASAMTEDDGTIVGFTGVARDVSERKARERRLAQQREILEAELDEVFDRIEDGFFALDNELRFTYVNDYAADLLDISEAEVIGVDIWDVLEPGAVASRTFKDAVESHEKRSFEEYYEPLDAWFENHVYSSESGISVYFRDITERKERERNLEEYRRRYRTLVENFPNGAVALVDETLRYVSFGGTPMGDTDVSREDLEGEHLREALSEELADVVAPHYEAALEGKTATFEESVGGSHYRFHFAPVRDDDGEIFAAMGMSQDITERKEYERELEDAKSQLEAATEAGAIGTWEWHVPDDEMVTGPALATKFGVDPEAAREGVTLGSFVSAVHEEDRDRVEAEIETALDACGEYESEYRVWNADGERRWVVARGHVECDDDGTPVTFPGALTDITERKEAELELERQRQQLEAVNHLNEVVRDITSAVIDQSTRAEIERTVCERLAETESYLFAWIGDIDAASQTVNLRTEAGVDGYLDEITISADPADDRSAGPTGRAIRTREPQVTTDVETDARHDPWREAIEPYGFRSSASIPIVHEESFYGVLNVYAARPDAFQGSERDVIGQLGEVVGHAIAATERKQALMSDELVELDFQVQDVFSGVDHPTETSGRITLDHAVPVEDSEFLVYGTATPDAVETVRSLVETVPHWEAVTVHSEDDPVRFEVRTVDPPVLSVVASRGGYFDRAVIEDGDFRMTIHLTPNVDVRELIDVVEATYPGAEMLRRRQISRAPDDPNSAHRRLLADLTDRQRATLEAAYHAGFFEWPRDAAGEDVADSLGIASPTFHQHLRKAERKVFDALLSAPAPSTG</sequence>
<dbReference type="CDD" id="cd00130">
    <property type="entry name" value="PAS"/>
    <property type="match status" value="5"/>
</dbReference>
<feature type="domain" description="PAC" evidence="6">
    <location>
        <begin position="293"/>
        <end position="344"/>
    </location>
</feature>
<organism evidence="7 8">
    <name type="scientific">Halorientalis brevis</name>
    <dbReference type="NCBI Taxonomy" id="1126241"/>
    <lineage>
        <taxon>Archaea</taxon>
        <taxon>Methanobacteriati</taxon>
        <taxon>Methanobacteriota</taxon>
        <taxon>Stenosarchaea group</taxon>
        <taxon>Halobacteria</taxon>
        <taxon>Halobacteriales</taxon>
        <taxon>Haloarculaceae</taxon>
        <taxon>Halorientalis</taxon>
    </lineage>
</organism>
<dbReference type="InterPro" id="IPR001610">
    <property type="entry name" value="PAC"/>
</dbReference>
<protein>
    <submittedName>
        <fullName evidence="7">PAS domain S-box protein</fullName>
    </submittedName>
</protein>
<feature type="coiled-coil region" evidence="3">
    <location>
        <begin position="694"/>
        <end position="721"/>
    </location>
</feature>
<dbReference type="InterPro" id="IPR031803">
    <property type="entry name" value="BAT_GAF/HTH-assoc"/>
</dbReference>
<evidence type="ECO:0000256" key="4">
    <source>
        <dbReference type="SAM" id="MobiDB-lite"/>
    </source>
</evidence>
<dbReference type="SMART" id="SM00086">
    <property type="entry name" value="PAC"/>
    <property type="match status" value="4"/>
</dbReference>
<dbReference type="InterPro" id="IPR013656">
    <property type="entry name" value="PAS_4"/>
</dbReference>
<dbReference type="InterPro" id="IPR000700">
    <property type="entry name" value="PAS-assoc_C"/>
</dbReference>
<gene>
    <name evidence="7" type="ORF">ACFR9U_20910</name>
</gene>
<feature type="domain" description="PAC" evidence="6">
    <location>
        <begin position="418"/>
        <end position="470"/>
    </location>
</feature>
<keyword evidence="8" id="KW-1185">Reference proteome</keyword>
<keyword evidence="3" id="KW-0175">Coiled coil</keyword>
<dbReference type="Gene3D" id="3.30.450.20">
    <property type="entry name" value="PAS domain"/>
    <property type="match status" value="6"/>
</dbReference>
<dbReference type="InterPro" id="IPR052155">
    <property type="entry name" value="Biofilm_reg_signaling"/>
</dbReference>
<dbReference type="InterPro" id="IPR029016">
    <property type="entry name" value="GAF-like_dom_sf"/>
</dbReference>
<dbReference type="AlphaFoldDB" id="A0ABD6CJI2"/>
<dbReference type="InterPro" id="IPR013655">
    <property type="entry name" value="PAS_fold_3"/>
</dbReference>
<dbReference type="InterPro" id="IPR003018">
    <property type="entry name" value="GAF"/>
</dbReference>
<evidence type="ECO:0000256" key="3">
    <source>
        <dbReference type="SAM" id="Coils"/>
    </source>
</evidence>
<name>A0ABD6CJI2_9EURY</name>
<dbReference type="PANTHER" id="PTHR44757:SF2">
    <property type="entry name" value="BIOFILM ARCHITECTURE MAINTENANCE PROTEIN MBAA"/>
    <property type="match status" value="1"/>
</dbReference>
<evidence type="ECO:0000313" key="8">
    <source>
        <dbReference type="Proteomes" id="UP001597119"/>
    </source>
</evidence>
<feature type="domain" description="PAS" evidence="5">
    <location>
        <begin position="345"/>
        <end position="415"/>
    </location>
</feature>
<dbReference type="Pfam" id="PF15915">
    <property type="entry name" value="BAT"/>
    <property type="match status" value="1"/>
</dbReference>
<dbReference type="Pfam" id="PF08447">
    <property type="entry name" value="PAS_3"/>
    <property type="match status" value="1"/>
</dbReference>
<dbReference type="RefSeq" id="WP_247381093.1">
    <property type="nucleotide sequence ID" value="NZ_JALLGV010000009.1"/>
</dbReference>
<dbReference type="Proteomes" id="UP001597119">
    <property type="component" value="Unassembled WGS sequence"/>
</dbReference>
<evidence type="ECO:0000259" key="5">
    <source>
        <dbReference type="PROSITE" id="PS50112"/>
    </source>
</evidence>
<evidence type="ECO:0000256" key="2">
    <source>
        <dbReference type="ARBA" id="ARBA00023163"/>
    </source>
</evidence>
<dbReference type="PROSITE" id="PS50113">
    <property type="entry name" value="PAC"/>
    <property type="match status" value="4"/>
</dbReference>
<feature type="domain" description="PAS" evidence="5">
    <location>
        <begin position="218"/>
        <end position="273"/>
    </location>
</feature>
<evidence type="ECO:0000313" key="7">
    <source>
        <dbReference type="EMBL" id="MFD1589444.1"/>
    </source>
</evidence>
<dbReference type="SUPFAM" id="SSF55781">
    <property type="entry name" value="GAF domain-like"/>
    <property type="match status" value="1"/>
</dbReference>
<comment type="caution">
    <text evidence="7">The sequence shown here is derived from an EMBL/GenBank/DDBJ whole genome shotgun (WGS) entry which is preliminary data.</text>
</comment>
<feature type="domain" description="PAC" evidence="6">
    <location>
        <begin position="656"/>
        <end position="710"/>
    </location>
</feature>
<dbReference type="InterPro" id="IPR007050">
    <property type="entry name" value="HTH_bacterioopsin"/>
</dbReference>
<feature type="domain" description="PAC" evidence="6">
    <location>
        <begin position="788"/>
        <end position="840"/>
    </location>
</feature>
<dbReference type="EMBL" id="JBHUDJ010000015">
    <property type="protein sequence ID" value="MFD1589444.1"/>
    <property type="molecule type" value="Genomic_DNA"/>
</dbReference>
<keyword evidence="2" id="KW-0804">Transcription</keyword>
<dbReference type="Gene3D" id="3.30.450.40">
    <property type="match status" value="1"/>
</dbReference>
<dbReference type="Pfam" id="PF08448">
    <property type="entry name" value="PAS_4"/>
    <property type="match status" value="4"/>
</dbReference>
<dbReference type="PROSITE" id="PS50112">
    <property type="entry name" value="PAS"/>
    <property type="match status" value="4"/>
</dbReference>
<keyword evidence="1" id="KW-0805">Transcription regulation</keyword>
<dbReference type="Pfam" id="PF04967">
    <property type="entry name" value="HTH_10"/>
    <property type="match status" value="1"/>
</dbReference>
<reference evidence="7 8" key="1">
    <citation type="journal article" date="2019" name="Int. J. Syst. Evol. Microbiol.">
        <title>The Global Catalogue of Microorganisms (GCM) 10K type strain sequencing project: providing services to taxonomists for standard genome sequencing and annotation.</title>
        <authorList>
            <consortium name="The Broad Institute Genomics Platform"/>
            <consortium name="The Broad Institute Genome Sequencing Center for Infectious Disease"/>
            <person name="Wu L."/>
            <person name="Ma J."/>
        </authorList>
    </citation>
    <scope>NUCLEOTIDE SEQUENCE [LARGE SCALE GENOMIC DNA]</scope>
    <source>
        <strain evidence="7 8">CGMCC 1.12125</strain>
    </source>
</reference>
<dbReference type="Gene3D" id="2.10.70.100">
    <property type="match status" value="1"/>
</dbReference>
<feature type="domain" description="PAS" evidence="5">
    <location>
        <begin position="475"/>
        <end position="528"/>
    </location>
</feature>
<evidence type="ECO:0000256" key="1">
    <source>
        <dbReference type="ARBA" id="ARBA00023015"/>
    </source>
</evidence>
<feature type="region of interest" description="Disordered" evidence="4">
    <location>
        <begin position="919"/>
        <end position="952"/>
    </location>
</feature>
<dbReference type="Pfam" id="PF13185">
    <property type="entry name" value="GAF_2"/>
    <property type="match status" value="1"/>
</dbReference>
<dbReference type="SMART" id="SM00065">
    <property type="entry name" value="GAF"/>
    <property type="match status" value="1"/>
</dbReference>
<dbReference type="NCBIfam" id="TIGR00229">
    <property type="entry name" value="sensory_box"/>
    <property type="match status" value="6"/>
</dbReference>
<dbReference type="SUPFAM" id="SSF55785">
    <property type="entry name" value="PYP-like sensor domain (PAS domain)"/>
    <property type="match status" value="6"/>
</dbReference>
<feature type="domain" description="PAS" evidence="5">
    <location>
        <begin position="85"/>
        <end position="130"/>
    </location>
</feature>
<dbReference type="PANTHER" id="PTHR44757">
    <property type="entry name" value="DIGUANYLATE CYCLASE DGCP"/>
    <property type="match status" value="1"/>
</dbReference>
<accession>A0ABD6CJI2</accession>
<dbReference type="InterPro" id="IPR035965">
    <property type="entry name" value="PAS-like_dom_sf"/>
</dbReference>